<name>A0A875S1P2_EENNA</name>
<dbReference type="PANTHER" id="PTHR35204:SF1">
    <property type="entry name" value="ENTEROTOXIN"/>
    <property type="match status" value="1"/>
</dbReference>
<keyword evidence="2" id="KW-1185">Reference proteome</keyword>
<dbReference type="RefSeq" id="XP_038778851.1">
    <property type="nucleotide sequence ID" value="XM_038922923.1"/>
</dbReference>
<protein>
    <submittedName>
        <fullName evidence="1">Uncharacterized protein</fullName>
    </submittedName>
</protein>
<accession>A0A875S1P2</accession>
<proteinExistence type="predicted"/>
<evidence type="ECO:0000313" key="2">
    <source>
        <dbReference type="Proteomes" id="UP000662931"/>
    </source>
</evidence>
<reference evidence="1" key="1">
    <citation type="submission" date="2020-10" db="EMBL/GenBank/DDBJ databases">
        <authorList>
            <person name="Roach M.J.R."/>
        </authorList>
    </citation>
    <scope>NUCLEOTIDE SEQUENCE</scope>
    <source>
        <strain evidence="1">CBS 1945</strain>
    </source>
</reference>
<dbReference type="Proteomes" id="UP000662931">
    <property type="component" value="Chromosome 2"/>
</dbReference>
<dbReference type="InterPro" id="IPR038921">
    <property type="entry name" value="YOR389W-like"/>
</dbReference>
<gene>
    <name evidence="1" type="ORF">FOA43_002637</name>
</gene>
<evidence type="ECO:0000313" key="1">
    <source>
        <dbReference type="EMBL" id="QPG75286.1"/>
    </source>
</evidence>
<sequence length="387" mass="43687">MPRNSGQMDTQYVLSRAASYDEFDERSAAETICSWGKKNGGLDGYVRLEVGFEVVICDFHEKLHLVSNVTLTNVTNTLHFPPEHFDNVSIVTDPLNIRRSSVIDGLEARAGFDFLQAGARVYDGDARILLDFSKFVTPIGKTYIDPDPYKRRIYNMSTDLKESLIGEVSDALSTPNNHNPYLTTDWRRATESIEKKFGPLLLSLNNSFTLYESHKDHGVLGSNLTTYSFNFIRRYLSEPVYDLTPSSRKMAIWDYAHPYQPLSTNQELLIFSAIAVVQTRIVDTMNSIFQLGRSLLTVYQGGDVAFENVEQLIMSNKKRVKNLLNELNWPVIYGCRKTCNADEICFVPTWGPSPLGWGGQGTGFYEGVDGVTRVGRDFTCVSYRTLL</sequence>
<dbReference type="OrthoDB" id="10261782at2759"/>
<dbReference type="GeneID" id="62196038"/>
<dbReference type="PANTHER" id="PTHR35204">
    <property type="entry name" value="YALI0A21131P"/>
    <property type="match status" value="1"/>
</dbReference>
<dbReference type="EMBL" id="CP064813">
    <property type="protein sequence ID" value="QPG75286.1"/>
    <property type="molecule type" value="Genomic_DNA"/>
</dbReference>
<dbReference type="AlphaFoldDB" id="A0A875S1P2"/>
<dbReference type="KEGG" id="bnn:FOA43_002637"/>
<organism evidence="1 2">
    <name type="scientific">Eeniella nana</name>
    <name type="common">Yeast</name>
    <name type="synonym">Brettanomyces nanus</name>
    <dbReference type="NCBI Taxonomy" id="13502"/>
    <lineage>
        <taxon>Eukaryota</taxon>
        <taxon>Fungi</taxon>
        <taxon>Dikarya</taxon>
        <taxon>Ascomycota</taxon>
        <taxon>Saccharomycotina</taxon>
        <taxon>Pichiomycetes</taxon>
        <taxon>Pichiales</taxon>
        <taxon>Pichiaceae</taxon>
        <taxon>Brettanomyces</taxon>
    </lineage>
</organism>